<gene>
    <name evidence="5" type="ORF">KDA27_11830</name>
</gene>
<sequence>MSPLRSLLWQFLLFTAVVFGGIAPPTVLAWSADETGSATPSPDGPSATAPSAAPSVAFSDAWAPIDSLIAEQKYQEAVAEIASVRDAARAAGKSEEWAWGLVQEARLRSTLQGYEASVRILKEQPWPEDPVYRIALDLYYADALVRYVQRYGRDVRMRERVVGDDIVDLKAWTVDQIVGEAHRAYGRAWEAARGPSGEQSIEVLERFVEVNDYPERIRGTLRDAVTYFWVDVLANTSYWRPGQRTELYRFDLSALIAGNVSLSQSNSTTPSSSTRAGSDSEPLDVESLCDIRIHPILRLCAILSDLEHWHLHLHRLAPADGSTGVGPFAVEAAFEARLERLRRLHGMSTRQDDRLEVRRGLETALEEFDSDHPWWSMGRAQLAKYYFRAEEEPDARIRAREAALTGLNRHPESVGAEQCQWLVSKIEEPEVAIRTMVVDAAGKRSIQISHANVSRVYLRAWKRDREALVEGRFGDRHRGDTESMTREDPAATWFQDLPDTGDYGKHVTYATIPGTLPPGAYLIGVSAREDFGDRENEVYASDMIVGEIVLVVHQFEDVWEVTALSGETGQPLDDVDVQLYRSERREKTELVDQRRTRSDGRLEFPRPEPGGYYLFAERGEEVGFQERLGSSRHRERSSVASAFLYTDRSVYRPGQRVQWKVVAYGADQVGPPYQTLRGTRGVVELRDSSGDVVESIDVVTNDFGSADGEFVVPSGRLLGRWSIRASFGGQVGFRVEEYKRPTFEVELADPADALRLNRPARLEGTARYYFGLPVVSGDVEWSVSRAPLYPGWWWWRTPSSRDVVIASGETTLSQDGTFDLAFTPTADEREASQDGVTYKYRVDISVTDDGGETRSSTRDFRLGFVSVEARIGMERQFLRSDEATQLEVTRVDLNGTPRAGSGSWRLAELVQPTVAVLPGDLPADIAPGDLDPYRTAGDSLRPRWDTRVRTDQVVARWPEGKVVRSGATRHEADGTATVELSGLAPGAYRLLYETQDEFGATCRARRELLVVGKTQTPVALPLILVAERNTVPVGDTARVFVRSALPDQRLEFEIYRDGKRLDHRFLRSGHHDELIEIPITEDDRGGFVVKVSTLRDYQFLTEDVMIFVPWSDRELDVEFATFRDELRPHGKETFRVSVRGHDGTPVDSSAAELLAYMYDRSLDVFGPHRPPEPIRIYPRWSGSVSVENGLGSTRMMYVRGRRSGEKGPFIPHGDQLRWDRRGEPFVAFDLGKAKGLGAGEVSETPIGGTAYLASALAVPDEITIPGLPRGGEDALVVGRPALSPASFDAFAPPGPQEPAVELRTDFSETAFFYPQLHLDDEGVATIEFEVPDAVTDWNVWVHALTRDLRSGSAHRQARTIKELLVRPYLPRFLREGDAAVIEVLVQNAGDQPLAGTLDFAIQDPETDEDLRSAFGLGAAASTGVPFSVEPQGSASLSFPVAVPPRVGSVVFQVTAQADGFSDGERRPVPILPGRFHLVESKFAALRNEAKRELHFGDLEANDDPTRVQDQMVVTVDAQLFYGVLSALPYLIDYPYECTEQTLNRFVSTTILSKVYEESPSLAGVAEDLSQRSSQSESWNAPDPNRKIALEETPWLVTSRGGTSDADRLINVLDPRIAKATRDGALAQLERAQTPSGGFSWWPGGEASPYMTLYVFHGLAKAAEFGVDLPGSVTKRAWQYLHQYYVNDLLPTIETRDCCWETLTFLAYVLSSVLEDAPEDGFRPDDREEILGRSFAHWRELSPLLKGYLAVALSRAGRKDDAHLVWESVMDAAHHDEDLGTYWAPEDRAWLWYNDRIETHAFALRTLMELNPDDERRHGLVQWLFLNKKLDHWESTRATAEVIYALVPYLKHEGVLEAEERVDVAIGPVTRTMRFEPGASTGGQNHVVIPGDEIDPKTMSRVQVEKDTPGFAFASATWHYSTERLPSDARGDLFHVTRRYFRRVLEGDEWTLRSLRDGDPIAVGDQIEVQLTIRASHEAEYVHLRDPRAAGFEPETTTSRHKWDRGLGYYEEIRDSGANFFFERLPAGEYVLRHRIRANLAGEFRVAPATLQSMYAPEFTGFSTGDRLVVR</sequence>
<dbReference type="Pfam" id="PF01835">
    <property type="entry name" value="MG2"/>
    <property type="match status" value="1"/>
</dbReference>
<dbReference type="Proteomes" id="UP000739538">
    <property type="component" value="Unassembled WGS sequence"/>
</dbReference>
<dbReference type="InterPro" id="IPR002890">
    <property type="entry name" value="MG2"/>
</dbReference>
<evidence type="ECO:0000313" key="5">
    <source>
        <dbReference type="EMBL" id="MCA9756483.1"/>
    </source>
</evidence>
<dbReference type="SMART" id="SM01419">
    <property type="entry name" value="Thiol-ester_cl"/>
    <property type="match status" value="1"/>
</dbReference>
<dbReference type="Pfam" id="PF17973">
    <property type="entry name" value="bMG10"/>
    <property type="match status" value="1"/>
</dbReference>
<feature type="domain" description="Alpha-2-macroglobulin bait region" evidence="3">
    <location>
        <begin position="1022"/>
        <end position="1153"/>
    </location>
</feature>
<feature type="domain" description="Alpha-2-macroglobulin" evidence="4">
    <location>
        <begin position="1309"/>
        <end position="1399"/>
    </location>
</feature>
<dbReference type="SMART" id="SM01359">
    <property type="entry name" value="A2M_N_2"/>
    <property type="match status" value="1"/>
</dbReference>
<comment type="similarity">
    <text evidence="1">Belongs to the protease inhibitor I39 (alpha-2-macroglobulin) family. Bacterial alpha-2-macroglobulin subfamily.</text>
</comment>
<evidence type="ECO:0000256" key="1">
    <source>
        <dbReference type="ARBA" id="ARBA00010556"/>
    </source>
</evidence>
<dbReference type="InterPro" id="IPR008930">
    <property type="entry name" value="Terpenoid_cyclase/PrenylTrfase"/>
</dbReference>
<proteinExistence type="inferred from homology"/>
<organism evidence="5 6">
    <name type="scientific">Eiseniibacteriota bacterium</name>
    <dbReference type="NCBI Taxonomy" id="2212470"/>
    <lineage>
        <taxon>Bacteria</taxon>
        <taxon>Candidatus Eiseniibacteriota</taxon>
    </lineage>
</organism>
<accession>A0A956NER9</accession>
<dbReference type="GO" id="GO:0004866">
    <property type="term" value="F:endopeptidase inhibitor activity"/>
    <property type="evidence" value="ECO:0007669"/>
    <property type="project" value="InterPro"/>
</dbReference>
<dbReference type="SMART" id="SM01360">
    <property type="entry name" value="A2M"/>
    <property type="match status" value="1"/>
</dbReference>
<comment type="caution">
    <text evidence="5">The sequence shown here is derived from an EMBL/GenBank/DDBJ whole genome shotgun (WGS) entry which is preliminary data.</text>
</comment>
<dbReference type="Gene3D" id="1.50.10.20">
    <property type="match status" value="1"/>
</dbReference>
<dbReference type="Pfam" id="PF00207">
    <property type="entry name" value="A2M"/>
    <property type="match status" value="1"/>
</dbReference>
<evidence type="ECO:0000259" key="4">
    <source>
        <dbReference type="SMART" id="SM01360"/>
    </source>
</evidence>
<dbReference type="SUPFAM" id="SSF48239">
    <property type="entry name" value="Terpenoid cyclases/Protein prenyltransferases"/>
    <property type="match status" value="1"/>
</dbReference>
<dbReference type="PANTHER" id="PTHR40094:SF1">
    <property type="entry name" value="UBIQUITIN DOMAIN-CONTAINING PROTEIN"/>
    <property type="match status" value="1"/>
</dbReference>
<evidence type="ECO:0000256" key="2">
    <source>
        <dbReference type="SAM" id="MobiDB-lite"/>
    </source>
</evidence>
<protein>
    <recommendedName>
        <fullName evidence="7">Alpha-2-macroglobulin domain-containing protein</fullName>
    </recommendedName>
</protein>
<dbReference type="EMBL" id="JAGQHS010000055">
    <property type="protein sequence ID" value="MCA9756483.1"/>
    <property type="molecule type" value="Genomic_DNA"/>
</dbReference>
<evidence type="ECO:0000259" key="3">
    <source>
        <dbReference type="SMART" id="SM01359"/>
    </source>
</evidence>
<dbReference type="InterPro" id="IPR041246">
    <property type="entry name" value="Bact_MG10"/>
</dbReference>
<dbReference type="CDD" id="cd02891">
    <property type="entry name" value="A2M_like"/>
    <property type="match status" value="1"/>
</dbReference>
<name>A0A956NER9_UNCEI</name>
<evidence type="ECO:0000313" key="6">
    <source>
        <dbReference type="Proteomes" id="UP000739538"/>
    </source>
</evidence>
<reference evidence="5" key="2">
    <citation type="journal article" date="2021" name="Microbiome">
        <title>Successional dynamics and alternative stable states in a saline activated sludge microbial community over 9 years.</title>
        <authorList>
            <person name="Wang Y."/>
            <person name="Ye J."/>
            <person name="Ju F."/>
            <person name="Liu L."/>
            <person name="Boyd J.A."/>
            <person name="Deng Y."/>
            <person name="Parks D.H."/>
            <person name="Jiang X."/>
            <person name="Yin X."/>
            <person name="Woodcroft B.J."/>
            <person name="Tyson G.W."/>
            <person name="Hugenholtz P."/>
            <person name="Polz M.F."/>
            <person name="Zhang T."/>
        </authorList>
    </citation>
    <scope>NUCLEOTIDE SEQUENCE</scope>
    <source>
        <strain evidence="5">HKST-UBA02</strain>
    </source>
</reference>
<dbReference type="InterPro" id="IPR051802">
    <property type="entry name" value="YfhM-like"/>
</dbReference>
<reference evidence="5" key="1">
    <citation type="submission" date="2020-04" db="EMBL/GenBank/DDBJ databases">
        <authorList>
            <person name="Zhang T."/>
        </authorList>
    </citation>
    <scope>NUCLEOTIDE SEQUENCE</scope>
    <source>
        <strain evidence="5">HKST-UBA02</strain>
    </source>
</reference>
<evidence type="ECO:0008006" key="7">
    <source>
        <dbReference type="Google" id="ProtNLM"/>
    </source>
</evidence>
<dbReference type="InterPro" id="IPR001599">
    <property type="entry name" value="Macroglobln_a2"/>
</dbReference>
<dbReference type="PANTHER" id="PTHR40094">
    <property type="entry name" value="ALPHA-2-MACROGLOBULIN HOMOLOG"/>
    <property type="match status" value="1"/>
</dbReference>
<dbReference type="InterPro" id="IPR047565">
    <property type="entry name" value="Alpha-macroglob_thiol-ester_cl"/>
</dbReference>
<dbReference type="Gene3D" id="2.60.40.1930">
    <property type="match status" value="1"/>
</dbReference>
<feature type="region of interest" description="Disordered" evidence="2">
    <location>
        <begin position="262"/>
        <end position="282"/>
    </location>
</feature>
<feature type="compositionally biased region" description="Low complexity" evidence="2">
    <location>
        <begin position="262"/>
        <end position="274"/>
    </location>
</feature>
<dbReference type="InterPro" id="IPR011625">
    <property type="entry name" value="A2M_N_BRD"/>
</dbReference>